<reference evidence="2 3" key="1">
    <citation type="submission" date="2018-07" db="EMBL/GenBank/DDBJ databases">
        <title>Genomic Encyclopedia of Type Strains, Phase IV (KMG-IV): sequencing the most valuable type-strain genomes for metagenomic binning, comparative biology and taxonomic classification.</title>
        <authorList>
            <person name="Goeker M."/>
        </authorList>
    </citation>
    <scope>NUCLEOTIDE SEQUENCE [LARGE SCALE GENOMIC DNA]</scope>
    <source>
        <strain evidence="2 3">DSM 21634</strain>
    </source>
</reference>
<keyword evidence="3" id="KW-1185">Reference proteome</keyword>
<feature type="chain" id="PRO_5016689100" description="NlpE-like protein" evidence="1">
    <location>
        <begin position="25"/>
        <end position="182"/>
    </location>
</feature>
<keyword evidence="1" id="KW-0732">Signal</keyword>
<organism evidence="2 3">
    <name type="scientific">Pseudorhodoferax soli</name>
    <dbReference type="NCBI Taxonomy" id="545864"/>
    <lineage>
        <taxon>Bacteria</taxon>
        <taxon>Pseudomonadati</taxon>
        <taxon>Pseudomonadota</taxon>
        <taxon>Betaproteobacteria</taxon>
        <taxon>Burkholderiales</taxon>
        <taxon>Comamonadaceae</taxon>
    </lineage>
</organism>
<evidence type="ECO:0000313" key="3">
    <source>
        <dbReference type="Proteomes" id="UP000252884"/>
    </source>
</evidence>
<proteinExistence type="predicted"/>
<dbReference type="EMBL" id="QPJK01000010">
    <property type="protein sequence ID" value="RCW66753.1"/>
    <property type="molecule type" value="Genomic_DNA"/>
</dbReference>
<evidence type="ECO:0000256" key="1">
    <source>
        <dbReference type="SAM" id="SignalP"/>
    </source>
</evidence>
<name>A0A368XFM1_9BURK</name>
<evidence type="ECO:0008006" key="4">
    <source>
        <dbReference type="Google" id="ProtNLM"/>
    </source>
</evidence>
<protein>
    <recommendedName>
        <fullName evidence="4">NlpE-like protein</fullName>
    </recommendedName>
</protein>
<dbReference type="Proteomes" id="UP000252884">
    <property type="component" value="Unassembled WGS sequence"/>
</dbReference>
<evidence type="ECO:0000313" key="2">
    <source>
        <dbReference type="EMBL" id="RCW66753.1"/>
    </source>
</evidence>
<dbReference type="AlphaFoldDB" id="A0A368XFM1"/>
<comment type="caution">
    <text evidence="2">The sequence shown here is derived from an EMBL/GenBank/DDBJ whole genome shotgun (WGS) entry which is preliminary data.</text>
</comment>
<feature type="signal peptide" evidence="1">
    <location>
        <begin position="1"/>
        <end position="24"/>
    </location>
</feature>
<dbReference type="PROSITE" id="PS51257">
    <property type="entry name" value="PROKAR_LIPOPROTEIN"/>
    <property type="match status" value="1"/>
</dbReference>
<sequence length="182" mass="18879">MPLMTMKRRVELLAGLWLGCLLVACGPGTGGTGTGPNVGASLAEGTYTATLDPDLQPAQPLPCGDRCGGAMVLSVGETRVELSLPCQRFVHEGAWEFDANGQAELAGRWSTVVLSDGKALLQEQSVLLTLVASLPDGYGQGAGQGLRLQLSLRGFDGAALLEPVLLTQQPPEAATVSCLSFN</sequence>
<accession>A0A368XFM1</accession>
<gene>
    <name evidence="2" type="ORF">DES41_110118</name>
</gene>